<accession>A0A1G6SRI7</accession>
<evidence type="ECO:0000313" key="1">
    <source>
        <dbReference type="EMBL" id="SDD19462.1"/>
    </source>
</evidence>
<dbReference type="Proteomes" id="UP000324896">
    <property type="component" value="Unassembled WGS sequence"/>
</dbReference>
<reference evidence="1 2" key="1">
    <citation type="submission" date="2016-10" db="EMBL/GenBank/DDBJ databases">
        <authorList>
            <person name="Varghese N."/>
            <person name="Submissions S."/>
        </authorList>
    </citation>
    <scope>NUCLEOTIDE SEQUENCE [LARGE SCALE GENOMIC DNA]</scope>
    <source>
        <strain evidence="1 2">WG10</strain>
    </source>
</reference>
<proteinExistence type="predicted"/>
<organism evidence="1 2">
    <name type="scientific">Halanaerobium congolense</name>
    <dbReference type="NCBI Taxonomy" id="54121"/>
    <lineage>
        <taxon>Bacteria</taxon>
        <taxon>Bacillati</taxon>
        <taxon>Bacillota</taxon>
        <taxon>Clostridia</taxon>
        <taxon>Halanaerobiales</taxon>
        <taxon>Halanaerobiaceae</taxon>
        <taxon>Halanaerobium</taxon>
    </lineage>
</organism>
<protein>
    <submittedName>
        <fullName evidence="1">Uncharacterized protein</fullName>
    </submittedName>
</protein>
<gene>
    <name evidence="1" type="ORF">SAMN04488597_13227</name>
</gene>
<dbReference type="AlphaFoldDB" id="A0A1G6SRI7"/>
<name>A0A1G6SRI7_9FIRM</name>
<dbReference type="EMBL" id="FMYT01000032">
    <property type="protein sequence ID" value="SDD19462.1"/>
    <property type="molecule type" value="Genomic_DNA"/>
</dbReference>
<sequence>MAIISLDSIDRVKGLAILIRGGEALKKVGTDDLFYKALALEADSIIFGYNKAGKIYTDSYDYQFNEFLLKQAEEFRIEVRYNLVLLDSNKWINIY</sequence>
<evidence type="ECO:0000313" key="2">
    <source>
        <dbReference type="Proteomes" id="UP000324896"/>
    </source>
</evidence>